<keyword evidence="6" id="KW-0865">Zymogen</keyword>
<dbReference type="PROSITE" id="PS00137">
    <property type="entry name" value="SUBTILASE_HIS"/>
    <property type="match status" value="1"/>
</dbReference>
<dbReference type="InterPro" id="IPR036852">
    <property type="entry name" value="Peptidase_S8/S53_dom_sf"/>
</dbReference>
<dbReference type="PROSITE" id="PS51892">
    <property type="entry name" value="SUBTILASE"/>
    <property type="match status" value="1"/>
</dbReference>
<evidence type="ECO:0000259" key="11">
    <source>
        <dbReference type="Pfam" id="PF00082"/>
    </source>
</evidence>
<keyword evidence="3 10" id="KW-0732">Signal</keyword>
<dbReference type="SUPFAM" id="SSF52743">
    <property type="entry name" value="Subtilisin-like"/>
    <property type="match status" value="1"/>
</dbReference>
<comment type="similarity">
    <text evidence="1 9">Belongs to the peptidase S8 family.</text>
</comment>
<keyword evidence="2 9" id="KW-0645">Protease</keyword>
<accession>A0A1A8WMT3</accession>
<dbReference type="EMBL" id="FLQU01000372">
    <property type="protein sequence ID" value="SBS84626.1"/>
    <property type="molecule type" value="Genomic_DNA"/>
</dbReference>
<feature type="domain" description="Peptidase S8/S53" evidence="11">
    <location>
        <begin position="266"/>
        <end position="560"/>
    </location>
</feature>
<dbReference type="InterPro" id="IPR015500">
    <property type="entry name" value="Peptidase_S8_subtilisin-rel"/>
</dbReference>
<evidence type="ECO:0000313" key="14">
    <source>
        <dbReference type="Proteomes" id="UP000078546"/>
    </source>
</evidence>
<feature type="active site" description="Charge relay system" evidence="9">
    <location>
        <position position="349"/>
    </location>
</feature>
<dbReference type="PANTHER" id="PTHR43399:SF4">
    <property type="entry name" value="CELL WALL-ASSOCIATED PROTEASE"/>
    <property type="match status" value="1"/>
</dbReference>
<organism evidence="13 14">
    <name type="scientific">Plasmodium ovale curtisi</name>
    <dbReference type="NCBI Taxonomy" id="864141"/>
    <lineage>
        <taxon>Eukaryota</taxon>
        <taxon>Sar</taxon>
        <taxon>Alveolata</taxon>
        <taxon>Apicomplexa</taxon>
        <taxon>Aconoidasida</taxon>
        <taxon>Haemosporida</taxon>
        <taxon>Plasmodiidae</taxon>
        <taxon>Plasmodium</taxon>
        <taxon>Plasmodium (Plasmodium)</taxon>
    </lineage>
</organism>
<dbReference type="Proteomes" id="UP000078546">
    <property type="component" value="Unassembled WGS sequence"/>
</dbReference>
<dbReference type="AlphaFoldDB" id="A0A1A8WMT3"/>
<evidence type="ECO:0000256" key="6">
    <source>
        <dbReference type="ARBA" id="ARBA00023145"/>
    </source>
</evidence>
<comment type="catalytic activity">
    <reaction evidence="7">
        <text>Hydrolysis of proteins with broad specificity for peptide bonds, and a preference for a large uncharged residue in P1. Hydrolyzes peptide amides.</text>
        <dbReference type="EC" id="3.4.21.62"/>
    </reaction>
</comment>
<evidence type="ECO:0000256" key="8">
    <source>
        <dbReference type="ARBA" id="ARBA00023619"/>
    </source>
</evidence>
<dbReference type="Gene3D" id="3.40.50.200">
    <property type="entry name" value="Peptidase S8/S53 domain"/>
    <property type="match status" value="1"/>
</dbReference>
<dbReference type="GO" id="GO:0004252">
    <property type="term" value="F:serine-type endopeptidase activity"/>
    <property type="evidence" value="ECO:0007669"/>
    <property type="project" value="UniProtKB-UniRule"/>
</dbReference>
<proteinExistence type="inferred from homology"/>
<dbReference type="InterPro" id="IPR023827">
    <property type="entry name" value="Peptidase_S8_Asp-AS"/>
</dbReference>
<feature type="active site" description="Charge relay system" evidence="9">
    <location>
        <position position="274"/>
    </location>
</feature>
<sequence>MTVRHRYYALLCLLFHSIVSTTCFIDVRNLKHIDGVKRKGRVARNMHGSTEIMRLCSQKRLLHEFDEESFYEKRRFIEEETERDIDDRVSEPNGDYGNVTEEELEKLKKKKLIISFKEHENKDNMNNFKNRFLNLLTHCGRVKKLDYINFYLCHFSPEISENMLRSCLQLLSSKRIIVEPDYKIHMVEEKFKTGLQEKVNPTSTSNVDISSLLKSSQRTFKLNSKSNFRKNVNRLHREFRGTNIFEGYNMTKTREGIELSIPYATNDVKVCIVDTGIDPNHVDLQGRIIHMIRKEMGNGTGAQIGRHGNGNIHITGFGAEGKDINNDNYNDFLVELHLDKKSPIDGHGHGTFIAGIIAGNSSENSKGIKGISKMARLIICKALNNNNTGYISDILDCFNYCAEKKAQIINASFASTSNYPSLYGALKELEEKNIFVISSSGNCNGHNNFENLFPECNLNIKKLYPAAYSVKLQNMIVVSNIMQNTNDDIILSPDSCYSNTYVHLAAPGDNIISTYPNNKYAISSGSSFSAAVITGIVSLVLSINPKLTMEEVIQLLQNAIVPTKSLKYKVKWGGFINVYQLITSVIATSKNGQ</sequence>
<dbReference type="EMBL" id="FLQV01000461">
    <property type="protein sequence ID" value="SBS93155.1"/>
    <property type="molecule type" value="Genomic_DNA"/>
</dbReference>
<dbReference type="InterPro" id="IPR022398">
    <property type="entry name" value="Peptidase_S8_His-AS"/>
</dbReference>
<evidence type="ECO:0000256" key="3">
    <source>
        <dbReference type="ARBA" id="ARBA00022729"/>
    </source>
</evidence>
<dbReference type="PANTHER" id="PTHR43399">
    <property type="entry name" value="SUBTILISIN-RELATED"/>
    <property type="match status" value="1"/>
</dbReference>
<evidence type="ECO:0000256" key="2">
    <source>
        <dbReference type="ARBA" id="ARBA00022670"/>
    </source>
</evidence>
<evidence type="ECO:0000313" key="15">
    <source>
        <dbReference type="Proteomes" id="UP000078560"/>
    </source>
</evidence>
<feature type="signal peptide" evidence="10">
    <location>
        <begin position="1"/>
        <end position="20"/>
    </location>
</feature>
<feature type="chain" id="PRO_5015059699" description="subtilisin" evidence="10">
    <location>
        <begin position="21"/>
        <end position="593"/>
    </location>
</feature>
<dbReference type="GO" id="GO:0006508">
    <property type="term" value="P:proteolysis"/>
    <property type="evidence" value="ECO:0007669"/>
    <property type="project" value="UniProtKB-KW"/>
</dbReference>
<name>A0A1A8WMT3_PLAOA</name>
<protein>
    <recommendedName>
        <fullName evidence="8">subtilisin</fullName>
        <ecNumber evidence="8">3.4.21.62</ecNumber>
    </recommendedName>
</protein>
<evidence type="ECO:0000256" key="10">
    <source>
        <dbReference type="SAM" id="SignalP"/>
    </source>
</evidence>
<dbReference type="InterPro" id="IPR051048">
    <property type="entry name" value="Peptidase_S8/S53_subtilisin"/>
</dbReference>
<reference evidence="13" key="1">
    <citation type="submission" date="2016-05" db="EMBL/GenBank/DDBJ databases">
        <authorList>
            <person name="Lavstsen T."/>
            <person name="Jespersen J.S."/>
        </authorList>
    </citation>
    <scope>NUCLEOTIDE SEQUENCE [LARGE SCALE GENOMIC DNA]</scope>
</reference>
<dbReference type="EC" id="3.4.21.62" evidence="8"/>
<dbReference type="InterPro" id="IPR000209">
    <property type="entry name" value="Peptidase_S8/S53_dom"/>
</dbReference>
<evidence type="ECO:0000256" key="1">
    <source>
        <dbReference type="ARBA" id="ARBA00011073"/>
    </source>
</evidence>
<evidence type="ECO:0000256" key="5">
    <source>
        <dbReference type="ARBA" id="ARBA00022825"/>
    </source>
</evidence>
<evidence type="ECO:0000256" key="9">
    <source>
        <dbReference type="PROSITE-ProRule" id="PRU01240"/>
    </source>
</evidence>
<keyword evidence="4 9" id="KW-0378">Hydrolase</keyword>
<keyword evidence="5 9" id="KW-0720">Serine protease</keyword>
<reference evidence="14 15" key="2">
    <citation type="submission" date="2016-05" db="EMBL/GenBank/DDBJ databases">
        <authorList>
            <person name="Naeem Raeece"/>
        </authorList>
    </citation>
    <scope>NUCLEOTIDE SEQUENCE [LARGE SCALE GENOMIC DNA]</scope>
</reference>
<evidence type="ECO:0000256" key="4">
    <source>
        <dbReference type="ARBA" id="ARBA00022801"/>
    </source>
</evidence>
<dbReference type="Pfam" id="PF00082">
    <property type="entry name" value="Peptidase_S8"/>
    <property type="match status" value="1"/>
</dbReference>
<dbReference type="PRINTS" id="PR00723">
    <property type="entry name" value="SUBTILISIN"/>
</dbReference>
<dbReference type="Proteomes" id="UP000078560">
    <property type="component" value="Unassembled WGS sequence"/>
</dbReference>
<evidence type="ECO:0000256" key="7">
    <source>
        <dbReference type="ARBA" id="ARBA00023529"/>
    </source>
</evidence>
<evidence type="ECO:0000313" key="13">
    <source>
        <dbReference type="EMBL" id="SBS93155.1"/>
    </source>
</evidence>
<dbReference type="PROSITE" id="PS00136">
    <property type="entry name" value="SUBTILASE_ASP"/>
    <property type="match status" value="1"/>
</dbReference>
<evidence type="ECO:0000313" key="12">
    <source>
        <dbReference type="EMBL" id="SBS84626.1"/>
    </source>
</evidence>
<gene>
    <name evidence="13" type="ORF">POVCU1_024810</name>
    <name evidence="12" type="ORF">POVCU2_0027080</name>
</gene>
<feature type="active site" description="Charge relay system" evidence="9">
    <location>
        <position position="527"/>
    </location>
</feature>